<evidence type="ECO:0000259" key="7">
    <source>
        <dbReference type="PROSITE" id="PS50137"/>
    </source>
</evidence>
<evidence type="ECO:0000256" key="2">
    <source>
        <dbReference type="ARBA" id="ARBA00022801"/>
    </source>
</evidence>
<comment type="caution">
    <text evidence="9">The sequence shown here is derived from an EMBL/GenBank/DDBJ whole genome shotgun (WGS) entry which is preliminary data.</text>
</comment>
<dbReference type="GO" id="GO:0046872">
    <property type="term" value="F:metal ion binding"/>
    <property type="evidence" value="ECO:0007669"/>
    <property type="project" value="UniProtKB-KW"/>
</dbReference>
<dbReference type="PROSITE" id="PS50142">
    <property type="entry name" value="RNASE_3_2"/>
    <property type="match status" value="2"/>
</dbReference>
<sequence>MQPSTKKRSDDAVALRRFESLVRKLPRCLRAPSNVASDMQDISLHVHQLAVGEHPGKKSGLALLLPEEVPVGAWSFSLLPPGHEQPILAKVKPATPGCPILLTSQQWEDLKVWTQLCLEIARCDRSCPLHQCFGQTMLTLWKDRSGKWLPAERTEVQSDKDLPERSFWLLAPLASADEESAKISWSCLSWALAALAQFRESSSWLSMPRTWLGKLDPALPELALDEAVVLGPMPTSSRGSDVKGLCIDLEVKAGEEGAAIFTGYKFSRAAVNAAIDPEFAKVHRNLQQERLELELKAEDCELMPLTSGALQVLRCLPSLLWRLEFVALMQEMPLLCDGLLQTALPSALGEAMTHSKVLSLPFQPSHPQWSKRFCYERMELMGDAVLKLMACTHAAAALPKASEGQLSSVAQWCETNKWLRQVNEKTIQVGSYLLLESFRPKERLSKLRQGRVPQKVAADAVEAAIGAVFGCAAGAISEAAEPLHPGASSLCLASGMDASWKIFRILVQQGPSTENESMDIKAAFAAPPCQTFQAAALAGLQTSLNLDAGTDAHAAEQVKNAFGYSFRNPKLLAALRASSTGARSVGFQRLEFLGDAVLLVCVCCHLMQVCSDFDEGQLSQALQAFICNKYLSRKLIRRFGEVRSFASVFFPRQTSPQRVHLPSQFDEVLASEVETDYVIGVRNVEAPGHKCVADGYEAMIAAVLLDTGGDLGETWAVFAKDFEVPSRAELLRPRPRHEDHLRLDGSEKEEQTAKSSGLDAAAAPEFGKPEGEGRRLLLDHCRRHGLKLRFEVKESGAVAEVRVRCVVGGRFLPEACGASMRQAQDLAAEAALWELTRRPTQSDAKFPPPSLPESLRPDLTDFPQVDFEQAQRPKGIARQELQRYCNRNGLQHRFVESEEEDVDHTVTHRMRVAAGDRIFPP</sequence>
<evidence type="ECO:0000256" key="1">
    <source>
        <dbReference type="ARBA" id="ARBA00022723"/>
    </source>
</evidence>
<gene>
    <name evidence="9" type="primary">dcl1</name>
    <name evidence="9" type="ORF">SNEC2469_LOCUS33388</name>
</gene>
<dbReference type="SMART" id="SM00358">
    <property type="entry name" value="DSRM"/>
    <property type="match status" value="1"/>
</dbReference>
<feature type="compositionally biased region" description="Basic and acidic residues" evidence="6">
    <location>
        <begin position="734"/>
        <end position="752"/>
    </location>
</feature>
<dbReference type="Gene3D" id="3.30.160.20">
    <property type="match status" value="1"/>
</dbReference>
<feature type="non-terminal residue" evidence="9">
    <location>
        <position position="921"/>
    </location>
</feature>
<feature type="domain" description="DRBM" evidence="7">
    <location>
        <begin position="772"/>
        <end position="837"/>
    </location>
</feature>
<evidence type="ECO:0000256" key="3">
    <source>
        <dbReference type="ARBA" id="ARBA00022842"/>
    </source>
</evidence>
<dbReference type="PROSITE" id="PS00517">
    <property type="entry name" value="RNASE_3_1"/>
    <property type="match status" value="1"/>
</dbReference>
<keyword evidence="4 5" id="KW-0694">RNA-binding</keyword>
<protein>
    <submittedName>
        <fullName evidence="9">Dcl1 protein</fullName>
    </submittedName>
</protein>
<feature type="region of interest" description="Disordered" evidence="6">
    <location>
        <begin position="734"/>
        <end position="771"/>
    </location>
</feature>
<dbReference type="InterPro" id="IPR014720">
    <property type="entry name" value="dsRBD_dom"/>
</dbReference>
<evidence type="ECO:0000256" key="6">
    <source>
        <dbReference type="SAM" id="MobiDB-lite"/>
    </source>
</evidence>
<evidence type="ECO:0000259" key="8">
    <source>
        <dbReference type="PROSITE" id="PS50142"/>
    </source>
</evidence>
<accession>A0A813C402</accession>
<dbReference type="AlphaFoldDB" id="A0A813C402"/>
<keyword evidence="3" id="KW-0460">Magnesium</keyword>
<evidence type="ECO:0000313" key="9">
    <source>
        <dbReference type="EMBL" id="CAE7939053.1"/>
    </source>
</evidence>
<dbReference type="Proteomes" id="UP000601435">
    <property type="component" value="Unassembled WGS sequence"/>
</dbReference>
<dbReference type="Pfam" id="PF00035">
    <property type="entry name" value="dsrm"/>
    <property type="match status" value="1"/>
</dbReference>
<proteinExistence type="predicted"/>
<feature type="region of interest" description="Disordered" evidence="6">
    <location>
        <begin position="839"/>
        <end position="858"/>
    </location>
</feature>
<keyword evidence="10" id="KW-1185">Reference proteome</keyword>
<dbReference type="InterPro" id="IPR036389">
    <property type="entry name" value="RNase_III_sf"/>
</dbReference>
<evidence type="ECO:0000256" key="5">
    <source>
        <dbReference type="PROSITE-ProRule" id="PRU00266"/>
    </source>
</evidence>
<dbReference type="PANTHER" id="PTHR14950">
    <property type="entry name" value="DICER-RELATED"/>
    <property type="match status" value="1"/>
</dbReference>
<dbReference type="SUPFAM" id="SSF69065">
    <property type="entry name" value="RNase III domain-like"/>
    <property type="match status" value="2"/>
</dbReference>
<dbReference type="Gene3D" id="1.10.1520.10">
    <property type="entry name" value="Ribonuclease III domain"/>
    <property type="match status" value="2"/>
</dbReference>
<dbReference type="SMART" id="SM00535">
    <property type="entry name" value="RIBOc"/>
    <property type="match status" value="2"/>
</dbReference>
<keyword evidence="1" id="KW-0479">Metal-binding</keyword>
<dbReference type="InterPro" id="IPR000999">
    <property type="entry name" value="RNase_III_dom"/>
</dbReference>
<dbReference type="SUPFAM" id="SSF54768">
    <property type="entry name" value="dsRNA-binding domain-like"/>
    <property type="match status" value="1"/>
</dbReference>
<organism evidence="9 10">
    <name type="scientific">Symbiodinium necroappetens</name>
    <dbReference type="NCBI Taxonomy" id="1628268"/>
    <lineage>
        <taxon>Eukaryota</taxon>
        <taxon>Sar</taxon>
        <taxon>Alveolata</taxon>
        <taxon>Dinophyceae</taxon>
        <taxon>Suessiales</taxon>
        <taxon>Symbiodiniaceae</taxon>
        <taxon>Symbiodinium</taxon>
    </lineage>
</organism>
<keyword evidence="2" id="KW-0378">Hydrolase</keyword>
<dbReference type="GO" id="GO:0004525">
    <property type="term" value="F:ribonuclease III activity"/>
    <property type="evidence" value="ECO:0007669"/>
    <property type="project" value="InterPro"/>
</dbReference>
<dbReference type="GO" id="GO:0003723">
    <property type="term" value="F:RNA binding"/>
    <property type="evidence" value="ECO:0007669"/>
    <property type="project" value="UniProtKB-UniRule"/>
</dbReference>
<dbReference type="PROSITE" id="PS50137">
    <property type="entry name" value="DS_RBD"/>
    <property type="match status" value="1"/>
</dbReference>
<reference evidence="9" key="1">
    <citation type="submission" date="2021-02" db="EMBL/GenBank/DDBJ databases">
        <authorList>
            <person name="Dougan E. K."/>
            <person name="Rhodes N."/>
            <person name="Thang M."/>
            <person name="Chan C."/>
        </authorList>
    </citation>
    <scope>NUCLEOTIDE SEQUENCE</scope>
</reference>
<dbReference type="CDD" id="cd00593">
    <property type="entry name" value="RIBOc"/>
    <property type="match status" value="2"/>
</dbReference>
<name>A0A813C402_9DINO</name>
<dbReference type="EMBL" id="CAJNJA010087774">
    <property type="protein sequence ID" value="CAE7939053.1"/>
    <property type="molecule type" value="Genomic_DNA"/>
</dbReference>
<dbReference type="GO" id="GO:0006396">
    <property type="term" value="P:RNA processing"/>
    <property type="evidence" value="ECO:0007669"/>
    <property type="project" value="InterPro"/>
</dbReference>
<evidence type="ECO:0000256" key="4">
    <source>
        <dbReference type="ARBA" id="ARBA00022884"/>
    </source>
</evidence>
<dbReference type="Pfam" id="PF00636">
    <property type="entry name" value="Ribonuclease_3"/>
    <property type="match status" value="2"/>
</dbReference>
<evidence type="ECO:0000313" key="10">
    <source>
        <dbReference type="Proteomes" id="UP000601435"/>
    </source>
</evidence>
<dbReference type="PANTHER" id="PTHR14950:SF37">
    <property type="entry name" value="ENDORIBONUCLEASE DICER"/>
    <property type="match status" value="1"/>
</dbReference>
<dbReference type="OrthoDB" id="550424at2759"/>
<feature type="domain" description="RNase III" evidence="8">
    <location>
        <begin position="348"/>
        <end position="469"/>
    </location>
</feature>
<feature type="domain" description="RNase III" evidence="8">
    <location>
        <begin position="555"/>
        <end position="708"/>
    </location>
</feature>